<sequence>MIQLSDPDFNLSSAAVKSNYERLCWNFLLQLFEKPFGPLVTDTVGLLEVVDIGRVEVEYDAVETAPSELTDTGSEVYVVDDDGDEEAASFTDRLVAASTNGDDPDAFPQLVATAFSWPGFEAQWIDGGNLSLVAVTVSHSVGDYESPPALECGN</sequence>
<reference evidence="1" key="2">
    <citation type="submission" date="2020-09" db="EMBL/GenBank/DDBJ databases">
        <authorList>
            <person name="Sun Q."/>
            <person name="Ohkuma M."/>
        </authorList>
    </citation>
    <scope>NUCLEOTIDE SEQUENCE</scope>
    <source>
        <strain evidence="1">JCM 17820</strain>
    </source>
</reference>
<keyword evidence="2" id="KW-1185">Reference proteome</keyword>
<accession>A0A830GLP6</accession>
<proteinExistence type="predicted"/>
<evidence type="ECO:0000313" key="2">
    <source>
        <dbReference type="Proteomes" id="UP000605784"/>
    </source>
</evidence>
<gene>
    <name evidence="1" type="ORF">GCM10009030_16530</name>
</gene>
<protein>
    <submittedName>
        <fullName evidence="1">Uncharacterized protein</fullName>
    </submittedName>
</protein>
<evidence type="ECO:0000313" key="1">
    <source>
        <dbReference type="EMBL" id="GGN92356.1"/>
    </source>
</evidence>
<comment type="caution">
    <text evidence="1">The sequence shown here is derived from an EMBL/GenBank/DDBJ whole genome shotgun (WGS) entry which is preliminary data.</text>
</comment>
<dbReference type="EMBL" id="BMOU01000002">
    <property type="protein sequence ID" value="GGN92356.1"/>
    <property type="molecule type" value="Genomic_DNA"/>
</dbReference>
<name>A0A830GLP6_9EURY</name>
<dbReference type="Proteomes" id="UP000605784">
    <property type="component" value="Unassembled WGS sequence"/>
</dbReference>
<dbReference type="AlphaFoldDB" id="A0A830GLP6"/>
<reference evidence="1" key="1">
    <citation type="journal article" date="2014" name="Int. J. Syst. Evol. Microbiol.">
        <title>Complete genome sequence of Corynebacterium casei LMG S-19264T (=DSM 44701T), isolated from a smear-ripened cheese.</title>
        <authorList>
            <consortium name="US DOE Joint Genome Institute (JGI-PGF)"/>
            <person name="Walter F."/>
            <person name="Albersmeier A."/>
            <person name="Kalinowski J."/>
            <person name="Ruckert C."/>
        </authorList>
    </citation>
    <scope>NUCLEOTIDE SEQUENCE</scope>
    <source>
        <strain evidence="1">JCM 17820</strain>
    </source>
</reference>
<organism evidence="1 2">
    <name type="scientific">Haloarcula pellucida</name>
    <dbReference type="NCBI Taxonomy" id="1427151"/>
    <lineage>
        <taxon>Archaea</taxon>
        <taxon>Methanobacteriati</taxon>
        <taxon>Methanobacteriota</taxon>
        <taxon>Stenosarchaea group</taxon>
        <taxon>Halobacteria</taxon>
        <taxon>Halobacteriales</taxon>
        <taxon>Haloarculaceae</taxon>
        <taxon>Haloarcula</taxon>
    </lineage>
</organism>